<dbReference type="RefSeq" id="WP_232594041.1">
    <property type="nucleotide sequence ID" value="NZ_BSPD01000102.1"/>
</dbReference>
<organism evidence="1 2">
    <name type="scientific">Marinibactrum halimedae</name>
    <dbReference type="NCBI Taxonomy" id="1444977"/>
    <lineage>
        <taxon>Bacteria</taxon>
        <taxon>Pseudomonadati</taxon>
        <taxon>Pseudomonadota</taxon>
        <taxon>Gammaproteobacteria</taxon>
        <taxon>Cellvibrionales</taxon>
        <taxon>Cellvibrionaceae</taxon>
        <taxon>Marinibactrum</taxon>
    </lineage>
</organism>
<sequence>MGREDNRCAIVVFNIDEVASDEAKAIDIFTRIDDGLDMSLEFRKTAAKSLFDRIVINNEVHLLAVEADFVRNQAPEFILGINYYE</sequence>
<proteinExistence type="predicted"/>
<reference evidence="1 2" key="1">
    <citation type="journal article" date="2014" name="Int. J. Syst. Evol. Microbiol.">
        <title>Complete genome sequence of Corynebacterium casei LMG S-19264T (=DSM 44701T), isolated from a smear-ripened cheese.</title>
        <authorList>
            <consortium name="US DOE Joint Genome Institute (JGI-PGF)"/>
            <person name="Walter F."/>
            <person name="Albersmeier A."/>
            <person name="Kalinowski J."/>
            <person name="Ruckert C."/>
        </authorList>
    </citation>
    <scope>NUCLEOTIDE SEQUENCE [LARGE SCALE GENOMIC DNA]</scope>
    <source>
        <strain evidence="1 2">NBRC 110095</strain>
    </source>
</reference>
<dbReference type="Proteomes" id="UP001156870">
    <property type="component" value="Unassembled WGS sequence"/>
</dbReference>
<gene>
    <name evidence="1" type="ORF">GCM10007877_38230</name>
</gene>
<comment type="caution">
    <text evidence="1">The sequence shown here is derived from an EMBL/GenBank/DDBJ whole genome shotgun (WGS) entry which is preliminary data.</text>
</comment>
<dbReference type="AlphaFoldDB" id="A0AA37T9S0"/>
<evidence type="ECO:0000313" key="1">
    <source>
        <dbReference type="EMBL" id="GLS28104.1"/>
    </source>
</evidence>
<dbReference type="EMBL" id="BSPD01000102">
    <property type="protein sequence ID" value="GLS28104.1"/>
    <property type="molecule type" value="Genomic_DNA"/>
</dbReference>
<protein>
    <submittedName>
        <fullName evidence="1">Uncharacterized protein</fullName>
    </submittedName>
</protein>
<accession>A0AA37T9S0</accession>
<keyword evidence="2" id="KW-1185">Reference proteome</keyword>
<evidence type="ECO:0000313" key="2">
    <source>
        <dbReference type="Proteomes" id="UP001156870"/>
    </source>
</evidence>
<name>A0AA37T9S0_9GAMM</name>